<keyword evidence="1" id="KW-0812">Transmembrane</keyword>
<reference evidence="2 3" key="1">
    <citation type="journal article" date="2021" name="Environ. Microbiol.">
        <title>Genetic insights into the dark matter of the mammalian gut microbiota through targeted genome reconstruction.</title>
        <authorList>
            <person name="Lugli G.A."/>
            <person name="Alessandri G."/>
            <person name="Milani C."/>
            <person name="Viappiani A."/>
            <person name="Fontana F."/>
            <person name="Tarracchini C."/>
            <person name="Mancabelli L."/>
            <person name="Argentini C."/>
            <person name="Ruiz L."/>
            <person name="Margolles A."/>
            <person name="van Sinderen D."/>
            <person name="Turroni F."/>
            <person name="Ventura M."/>
        </authorList>
    </citation>
    <scope>NUCLEOTIDE SEQUENCE [LARGE SCALE GENOMIC DNA]</scope>
    <source>
        <strain evidence="2 3">MA1</strain>
    </source>
</reference>
<dbReference type="InterPro" id="IPR007822">
    <property type="entry name" value="LANC-like"/>
</dbReference>
<evidence type="ECO:0000256" key="1">
    <source>
        <dbReference type="SAM" id="Phobius"/>
    </source>
</evidence>
<evidence type="ECO:0000313" key="3">
    <source>
        <dbReference type="Proteomes" id="UP000710815"/>
    </source>
</evidence>
<dbReference type="EMBL" id="JAFEJT020000020">
    <property type="protein sequence ID" value="MCH9275869.1"/>
    <property type="molecule type" value="Genomic_DNA"/>
</dbReference>
<evidence type="ECO:0000313" key="2">
    <source>
        <dbReference type="EMBL" id="MCH9275869.1"/>
    </source>
</evidence>
<dbReference type="Pfam" id="PF05147">
    <property type="entry name" value="LANC_like"/>
    <property type="match status" value="1"/>
</dbReference>
<keyword evidence="1" id="KW-1133">Transmembrane helix</keyword>
<proteinExistence type="predicted"/>
<accession>A0ABS9VV87</accession>
<dbReference type="PRINTS" id="PR01950">
    <property type="entry name" value="LANCSUPER"/>
</dbReference>
<keyword evidence="1" id="KW-0472">Membrane</keyword>
<feature type="transmembrane region" description="Helical" evidence="1">
    <location>
        <begin position="73"/>
        <end position="92"/>
    </location>
</feature>
<organism evidence="2 3">
    <name type="scientific">Bifidobacterium amazonense</name>
    <dbReference type="NCBI Taxonomy" id="2809027"/>
    <lineage>
        <taxon>Bacteria</taxon>
        <taxon>Bacillati</taxon>
        <taxon>Actinomycetota</taxon>
        <taxon>Actinomycetes</taxon>
        <taxon>Bifidobacteriales</taxon>
        <taxon>Bifidobacteriaceae</taxon>
        <taxon>Bifidobacterium</taxon>
    </lineage>
</organism>
<comment type="caution">
    <text evidence="2">The sequence shown here is derived from an EMBL/GenBank/DDBJ whole genome shotgun (WGS) entry which is preliminary data.</text>
</comment>
<gene>
    <name evidence="2" type="ORF">JS533_006230</name>
</gene>
<reference evidence="2 3" key="2">
    <citation type="journal article" date="2021" name="Syst. Appl. Microbiol.">
        <title>Phylogenetic classification of ten novel species belonging to the genus Bifidobacterium comprising B. phasiani sp. nov., B. pongonis sp. nov., B. saguinibicoloris sp. nov., B. colobi sp. nov., B. simiiventris sp. nov., B. santillanense sp. nov., B. miconis sp. nov., B. amazonense sp. nov., B. pluvialisilvae sp. nov., and B. miconisargentati sp. nov.</title>
        <authorList>
            <person name="Lugli G.A."/>
            <person name="Calvete-Torre I."/>
            <person name="Alessandri G."/>
            <person name="Milani C."/>
            <person name="Turroni F."/>
            <person name="Laiolo P."/>
            <person name="Ossiprandi M.C."/>
            <person name="Margolles A."/>
            <person name="Ruiz L."/>
            <person name="Ventura M."/>
        </authorList>
    </citation>
    <scope>NUCLEOTIDE SEQUENCE [LARGE SCALE GENOMIC DNA]</scope>
    <source>
        <strain evidence="2 3">MA1</strain>
    </source>
</reference>
<protein>
    <recommendedName>
        <fullName evidence="4">Lanthionine synthetase C-like protein</fullName>
    </recommendedName>
</protein>
<keyword evidence="3" id="KW-1185">Reference proteome</keyword>
<dbReference type="PRINTS" id="PR01955">
    <property type="entry name" value="LANCFRANKIA"/>
</dbReference>
<dbReference type="SUPFAM" id="SSF158745">
    <property type="entry name" value="LanC-like"/>
    <property type="match status" value="1"/>
</dbReference>
<dbReference type="Proteomes" id="UP000710815">
    <property type="component" value="Unassembled WGS sequence"/>
</dbReference>
<sequence>MRSDYSDVPKELIKSISTYNDRLFFQNSDSFTLEYDPSFLVLCATFLSGKNDPTIHKQMHIILRDLGKKLSSLNRCSLSLCFGMTGVAYSLLITSSICSVCKKFFYEKFMPYYLSFVKNRLNIFRKKIILHHISEFDYDIINGLSSVLIILSSIPSQKRVSSIIADSLLKLFSKDPKDGILLCTILPQLNKKAIRATKFPSGYIDLGYAHGIAGVISALSFAHNKGIPIENFSNRITTALSLFLNEKKSVQCSGHSFTTWPEVLSIANSAIDEDHHFGRASWCYGCPGISKALYDVSLIIDNDSMKQIAVNNFVNLSYVPIPALNLVSPTICHGLSGLVNILHIVNSSLNLACIHSRETELLNAINSMRIQGAPFIFKEINHFHHGIYYNSLQEFDDTGLLNGSTGIALSLFSCSADITAMWQEIFFGTLY</sequence>
<dbReference type="Gene3D" id="1.50.10.20">
    <property type="match status" value="1"/>
</dbReference>
<evidence type="ECO:0008006" key="4">
    <source>
        <dbReference type="Google" id="ProtNLM"/>
    </source>
</evidence>
<dbReference type="SMART" id="SM01260">
    <property type="entry name" value="LANC_like"/>
    <property type="match status" value="1"/>
</dbReference>
<dbReference type="RefSeq" id="WP_241513576.1">
    <property type="nucleotide sequence ID" value="NZ_JAFEJT020000020.1"/>
</dbReference>
<name>A0ABS9VV87_9BIFI</name>